<comment type="caution">
    <text evidence="2">The sequence shown here is derived from an EMBL/GenBank/DDBJ whole genome shotgun (WGS) entry which is preliminary data.</text>
</comment>
<protein>
    <recommendedName>
        <fullName evidence="4">Reverse transcriptase domain-containing protein</fullName>
    </recommendedName>
</protein>
<proteinExistence type="predicted"/>
<dbReference type="STRING" id="157652.A0A371EZW4"/>
<feature type="non-terminal residue" evidence="2">
    <location>
        <position position="1"/>
    </location>
</feature>
<gene>
    <name evidence="2" type="ORF">CR513_49051</name>
</gene>
<dbReference type="Gene3D" id="3.30.70.270">
    <property type="match status" value="1"/>
</dbReference>
<sequence length="319" mass="36712">MNEVVNKTRVERELERKAESKIEKEVGKSEVETKKEKGKEKIGEKSKSGREKDYKNPPREEKSKKEEKNKESLLVSPKEVRRVLLAKREPLYALPTNMLLHASSSLVSLPTGCLLQRCTSGLPSLRGIEHHIDLTLGTTFPNRASYRMNPKEAKEIQKQVGKLLEKGRVRESMSLCVMLVILVPKKDGTWRICTDCRPINNIIVRYGYPIPHLDEFLDELHEWVPLNKDEEGDEWKTTFKTKFGLYEWLVMSFGLTNAPSTFMRLVNHVLSVLEILRKETLFANFEKCTFCTHEVVFLSFVIGSHGVKVDKEKVKAIQE</sequence>
<evidence type="ECO:0000313" key="2">
    <source>
        <dbReference type="EMBL" id="RDX71580.1"/>
    </source>
</evidence>
<dbReference type="InterPro" id="IPR043502">
    <property type="entry name" value="DNA/RNA_pol_sf"/>
</dbReference>
<dbReference type="InterPro" id="IPR053134">
    <property type="entry name" value="RNA-dir_DNA_polymerase"/>
</dbReference>
<dbReference type="OrthoDB" id="6774530at2759"/>
<dbReference type="PANTHER" id="PTHR24559:SF437">
    <property type="entry name" value="RNA-DIRECTED DNA POLYMERASE HOMOLOG"/>
    <property type="match status" value="1"/>
</dbReference>
<dbReference type="AlphaFoldDB" id="A0A371EZW4"/>
<dbReference type="EMBL" id="QJKJ01011273">
    <property type="protein sequence ID" value="RDX71580.1"/>
    <property type="molecule type" value="Genomic_DNA"/>
</dbReference>
<feature type="compositionally biased region" description="Basic and acidic residues" evidence="1">
    <location>
        <begin position="1"/>
        <end position="71"/>
    </location>
</feature>
<dbReference type="InterPro" id="IPR043128">
    <property type="entry name" value="Rev_trsase/Diguanyl_cyclase"/>
</dbReference>
<dbReference type="PANTHER" id="PTHR24559">
    <property type="entry name" value="TRANSPOSON TY3-I GAG-POL POLYPROTEIN"/>
    <property type="match status" value="1"/>
</dbReference>
<keyword evidence="3" id="KW-1185">Reference proteome</keyword>
<organism evidence="2 3">
    <name type="scientific">Mucuna pruriens</name>
    <name type="common">Velvet bean</name>
    <name type="synonym">Dolichos pruriens</name>
    <dbReference type="NCBI Taxonomy" id="157652"/>
    <lineage>
        <taxon>Eukaryota</taxon>
        <taxon>Viridiplantae</taxon>
        <taxon>Streptophyta</taxon>
        <taxon>Embryophyta</taxon>
        <taxon>Tracheophyta</taxon>
        <taxon>Spermatophyta</taxon>
        <taxon>Magnoliopsida</taxon>
        <taxon>eudicotyledons</taxon>
        <taxon>Gunneridae</taxon>
        <taxon>Pentapetalae</taxon>
        <taxon>rosids</taxon>
        <taxon>fabids</taxon>
        <taxon>Fabales</taxon>
        <taxon>Fabaceae</taxon>
        <taxon>Papilionoideae</taxon>
        <taxon>50 kb inversion clade</taxon>
        <taxon>NPAAA clade</taxon>
        <taxon>indigoferoid/millettioid clade</taxon>
        <taxon>Phaseoleae</taxon>
        <taxon>Mucuna</taxon>
    </lineage>
</organism>
<evidence type="ECO:0000313" key="3">
    <source>
        <dbReference type="Proteomes" id="UP000257109"/>
    </source>
</evidence>
<feature type="region of interest" description="Disordered" evidence="1">
    <location>
        <begin position="1"/>
        <end position="73"/>
    </location>
</feature>
<dbReference type="CDD" id="cd01647">
    <property type="entry name" value="RT_LTR"/>
    <property type="match status" value="1"/>
</dbReference>
<evidence type="ECO:0008006" key="4">
    <source>
        <dbReference type="Google" id="ProtNLM"/>
    </source>
</evidence>
<accession>A0A371EZW4</accession>
<dbReference type="Gene3D" id="3.10.10.10">
    <property type="entry name" value="HIV Type 1 Reverse Transcriptase, subunit A, domain 1"/>
    <property type="match status" value="1"/>
</dbReference>
<reference evidence="2" key="1">
    <citation type="submission" date="2018-05" db="EMBL/GenBank/DDBJ databases">
        <title>Draft genome of Mucuna pruriens seed.</title>
        <authorList>
            <person name="Nnadi N.E."/>
            <person name="Vos R."/>
            <person name="Hasami M.H."/>
            <person name="Devisetty U.K."/>
            <person name="Aguiy J.C."/>
        </authorList>
    </citation>
    <scope>NUCLEOTIDE SEQUENCE [LARGE SCALE GENOMIC DNA]</scope>
    <source>
        <strain evidence="2">JCA_2017</strain>
    </source>
</reference>
<dbReference type="Proteomes" id="UP000257109">
    <property type="component" value="Unassembled WGS sequence"/>
</dbReference>
<evidence type="ECO:0000256" key="1">
    <source>
        <dbReference type="SAM" id="MobiDB-lite"/>
    </source>
</evidence>
<name>A0A371EZW4_MUCPR</name>
<dbReference type="SUPFAM" id="SSF56672">
    <property type="entry name" value="DNA/RNA polymerases"/>
    <property type="match status" value="1"/>
</dbReference>